<dbReference type="PROSITE" id="PS50103">
    <property type="entry name" value="ZF_C3H1"/>
    <property type="match status" value="2"/>
</dbReference>
<feature type="zinc finger region" description="C3H1-type" evidence="4">
    <location>
        <begin position="163"/>
        <end position="200"/>
    </location>
</feature>
<dbReference type="Proteomes" id="UP000559027">
    <property type="component" value="Unassembled WGS sequence"/>
</dbReference>
<dbReference type="GO" id="GO:0002181">
    <property type="term" value="P:cytoplasmic translation"/>
    <property type="evidence" value="ECO:0007669"/>
    <property type="project" value="TreeGrafter"/>
</dbReference>
<keyword evidence="3 4" id="KW-0862">Zinc</keyword>
<feature type="region of interest" description="Disordered" evidence="5">
    <location>
        <begin position="1"/>
        <end position="34"/>
    </location>
</feature>
<proteinExistence type="predicted"/>
<dbReference type="GO" id="GO:0003729">
    <property type="term" value="F:mRNA binding"/>
    <property type="evidence" value="ECO:0007669"/>
    <property type="project" value="TreeGrafter"/>
</dbReference>
<gene>
    <name evidence="7" type="ORF">D9756_003538</name>
</gene>
<feature type="region of interest" description="Disordered" evidence="5">
    <location>
        <begin position="314"/>
        <end position="349"/>
    </location>
</feature>
<dbReference type="PANTHER" id="PTHR12681">
    <property type="entry name" value="ZINC FINGER-CONTAINING PROTEIN P48ZNF"/>
    <property type="match status" value="1"/>
</dbReference>
<accession>A0A8H5LJ10</accession>
<feature type="domain" description="C3H1-type" evidence="6">
    <location>
        <begin position="163"/>
        <end position="200"/>
    </location>
</feature>
<dbReference type="OrthoDB" id="278280at2759"/>
<feature type="region of interest" description="Disordered" evidence="5">
    <location>
        <begin position="47"/>
        <end position="73"/>
    </location>
</feature>
<dbReference type="Gene3D" id="4.10.1000.10">
    <property type="entry name" value="Zinc finger, CCCH-type"/>
    <property type="match status" value="1"/>
</dbReference>
<evidence type="ECO:0000313" key="7">
    <source>
        <dbReference type="EMBL" id="KAF5359315.1"/>
    </source>
</evidence>
<evidence type="ECO:0000256" key="2">
    <source>
        <dbReference type="ARBA" id="ARBA00022771"/>
    </source>
</evidence>
<keyword evidence="1 4" id="KW-0479">Metal-binding</keyword>
<dbReference type="Pfam" id="PF16543">
    <property type="entry name" value="DFRP_C"/>
    <property type="match status" value="1"/>
</dbReference>
<evidence type="ECO:0000256" key="4">
    <source>
        <dbReference type="PROSITE-ProRule" id="PRU00723"/>
    </source>
</evidence>
<dbReference type="EMBL" id="JAACJO010000004">
    <property type="protein sequence ID" value="KAF5359315.1"/>
    <property type="molecule type" value="Genomic_DNA"/>
</dbReference>
<dbReference type="InterPro" id="IPR000571">
    <property type="entry name" value="Znf_CCCH"/>
</dbReference>
<dbReference type="SMART" id="SM00356">
    <property type="entry name" value="ZnF_C3H1"/>
    <property type="match status" value="2"/>
</dbReference>
<feature type="compositionally biased region" description="Basic and acidic residues" evidence="5">
    <location>
        <begin position="50"/>
        <end position="73"/>
    </location>
</feature>
<dbReference type="GO" id="GO:0005829">
    <property type="term" value="C:cytosol"/>
    <property type="evidence" value="ECO:0007669"/>
    <property type="project" value="TreeGrafter"/>
</dbReference>
<evidence type="ECO:0000256" key="1">
    <source>
        <dbReference type="ARBA" id="ARBA00022723"/>
    </source>
</evidence>
<feature type="zinc finger region" description="C3H1-type" evidence="4">
    <location>
        <begin position="92"/>
        <end position="119"/>
    </location>
</feature>
<protein>
    <recommendedName>
        <fullName evidence="6">C3H1-type domain-containing protein</fullName>
    </recommendedName>
</protein>
<keyword evidence="2 4" id="KW-0863">Zinc-finger</keyword>
<feature type="domain" description="C3H1-type" evidence="6">
    <location>
        <begin position="92"/>
        <end position="119"/>
    </location>
</feature>
<dbReference type="InterPro" id="IPR036855">
    <property type="entry name" value="Znf_CCCH_sf"/>
</dbReference>
<dbReference type="Pfam" id="PF00642">
    <property type="entry name" value="zf-CCCH"/>
    <property type="match status" value="1"/>
</dbReference>
<dbReference type="Gene3D" id="6.20.400.10">
    <property type="match status" value="1"/>
</dbReference>
<comment type="caution">
    <text evidence="7">The sequence shown here is derived from an EMBL/GenBank/DDBJ whole genome shotgun (WGS) entry which is preliminary data.</text>
</comment>
<evidence type="ECO:0000313" key="8">
    <source>
        <dbReference type="Proteomes" id="UP000559027"/>
    </source>
</evidence>
<dbReference type="InterPro" id="IPR032378">
    <property type="entry name" value="ZC3H15/TMA46_C"/>
</dbReference>
<dbReference type="SUPFAM" id="SSF90229">
    <property type="entry name" value="CCCH zinc finger"/>
    <property type="match status" value="1"/>
</dbReference>
<dbReference type="AlphaFoldDB" id="A0A8H5LJ10"/>
<name>A0A8H5LJ10_9AGAR</name>
<dbReference type="PANTHER" id="PTHR12681:SF0">
    <property type="entry name" value="ZINC FINGER CCCH DOMAIN-CONTAINING PROTEIN 15"/>
    <property type="match status" value="1"/>
</dbReference>
<evidence type="ECO:0000259" key="6">
    <source>
        <dbReference type="PROSITE" id="PS50103"/>
    </source>
</evidence>
<sequence>MPPKKQAAGSSSKVKEDKTFGMKNKNKSSKVQKQVAQIQAQQAVAGKSRAALEKEKEKELRAKQKADEEKRKKEEAALFKPVQVQKVPFGVDPKSVLCAFFKAGNCEKGSKCKFSHDMDVGRKVEKKNLYEDSREEKMQDTMDQWDEEKLRSVVLSKHGNPRTTTDIVCKFFIEAIESQKFGWFWECPNGSACQYRHALPPGFVLKSQRKALDDAAKANTISLEEFLEVERHKLGPNLTPVTPETFAIWKKTRMDKKEAEQEALKKAKEVQNAAGKNSGMSGRDLFQYNPEWFEDEDDGDATDDWDLTKYRKQKEEEDLAEEELRITNLSLQGGSLQGNAEGSGGGQGF</sequence>
<reference evidence="7 8" key="1">
    <citation type="journal article" date="2020" name="ISME J.">
        <title>Uncovering the hidden diversity of litter-decomposition mechanisms in mushroom-forming fungi.</title>
        <authorList>
            <person name="Floudas D."/>
            <person name="Bentzer J."/>
            <person name="Ahren D."/>
            <person name="Johansson T."/>
            <person name="Persson P."/>
            <person name="Tunlid A."/>
        </authorList>
    </citation>
    <scope>NUCLEOTIDE SEQUENCE [LARGE SCALE GENOMIC DNA]</scope>
    <source>
        <strain evidence="7 8">CBS 146.42</strain>
    </source>
</reference>
<dbReference type="GO" id="GO:0008270">
    <property type="term" value="F:zinc ion binding"/>
    <property type="evidence" value="ECO:0007669"/>
    <property type="project" value="UniProtKB-KW"/>
</dbReference>
<organism evidence="7 8">
    <name type="scientific">Leucocoprinus leucothites</name>
    <dbReference type="NCBI Taxonomy" id="201217"/>
    <lineage>
        <taxon>Eukaryota</taxon>
        <taxon>Fungi</taxon>
        <taxon>Dikarya</taxon>
        <taxon>Basidiomycota</taxon>
        <taxon>Agaricomycotina</taxon>
        <taxon>Agaricomycetes</taxon>
        <taxon>Agaricomycetidae</taxon>
        <taxon>Agaricales</taxon>
        <taxon>Agaricineae</taxon>
        <taxon>Agaricaceae</taxon>
        <taxon>Leucocoprinus</taxon>
    </lineage>
</organism>
<evidence type="ECO:0000256" key="5">
    <source>
        <dbReference type="SAM" id="MobiDB-lite"/>
    </source>
</evidence>
<keyword evidence="8" id="KW-1185">Reference proteome</keyword>
<evidence type="ECO:0000256" key="3">
    <source>
        <dbReference type="ARBA" id="ARBA00022833"/>
    </source>
</evidence>